<feature type="transmembrane region" description="Helical" evidence="2">
    <location>
        <begin position="21"/>
        <end position="44"/>
    </location>
</feature>
<feature type="region of interest" description="Disordered" evidence="1">
    <location>
        <begin position="948"/>
        <end position="1011"/>
    </location>
</feature>
<gene>
    <name evidence="3" type="ORF">AK88_00965</name>
</gene>
<feature type="transmembrane region" description="Helical" evidence="2">
    <location>
        <begin position="116"/>
        <end position="134"/>
    </location>
</feature>
<feature type="region of interest" description="Disordered" evidence="1">
    <location>
        <begin position="1099"/>
        <end position="1139"/>
    </location>
</feature>
<dbReference type="Proteomes" id="UP000054561">
    <property type="component" value="Unassembled WGS sequence"/>
</dbReference>
<feature type="region of interest" description="Disordered" evidence="1">
    <location>
        <begin position="596"/>
        <end position="615"/>
    </location>
</feature>
<feature type="region of interest" description="Disordered" evidence="1">
    <location>
        <begin position="645"/>
        <end position="681"/>
    </location>
</feature>
<feature type="compositionally biased region" description="Basic and acidic residues" evidence="1">
    <location>
        <begin position="1709"/>
        <end position="1746"/>
    </location>
</feature>
<feature type="compositionally biased region" description="Basic and acidic residues" evidence="1">
    <location>
        <begin position="1854"/>
        <end position="1865"/>
    </location>
</feature>
<feature type="region of interest" description="Disordered" evidence="1">
    <location>
        <begin position="234"/>
        <end position="259"/>
    </location>
</feature>
<feature type="compositionally biased region" description="Basic and acidic residues" evidence="1">
    <location>
        <begin position="397"/>
        <end position="408"/>
    </location>
</feature>
<feature type="compositionally biased region" description="Basic residues" evidence="1">
    <location>
        <begin position="1903"/>
        <end position="1917"/>
    </location>
</feature>
<feature type="compositionally biased region" description="Polar residues" evidence="1">
    <location>
        <begin position="1105"/>
        <end position="1123"/>
    </location>
</feature>
<feature type="region of interest" description="Disordered" evidence="1">
    <location>
        <begin position="1636"/>
        <end position="1656"/>
    </location>
</feature>
<feature type="transmembrane region" description="Helical" evidence="2">
    <location>
        <begin position="74"/>
        <end position="96"/>
    </location>
</feature>
<feature type="compositionally biased region" description="Polar residues" evidence="1">
    <location>
        <begin position="1290"/>
        <end position="1309"/>
    </location>
</feature>
<keyword evidence="2" id="KW-1133">Transmembrane helix</keyword>
<dbReference type="EMBL" id="KQ001652">
    <property type="protein sequence ID" value="KJP89303.1"/>
    <property type="molecule type" value="Genomic_DNA"/>
</dbReference>
<sequence>MRDKEEIATSRGSSCPKQADWSRINFTFLVFVLGIKTVFCILLFLYHHVLLFFIFFMSTVISLYSLLVNTFKALALYIVILTSILTSILLSLFNIIQVEYISNVFKEVVLSTVSYSVLPLFILEFFVAIIYTCLKRRKKGYIQKSLRELKIIVDGSKNKDKEEHLLSLKIDLEKNELNTCDKTYKYYLTNYKNKKYICIEKKTDYSSGEEDRSSHHIGNDYTDYNDISSKYSTLKNQQSSNGKKAFHAGKNAHKGSHKSDSLSYYHVSEDLSFMHSGIKKYAKKNEKNNAKKKKSGGKGKAAGDTHTVGSCGDGSHMHSASPHTKGRKSQWSNDKHSITDKDYNNLDNNEREDEEEGTSIISQEFPSEMHFLTQQVERRNSNTRSNGVMDTLQNHAPDQRENSKKDSSEYIKNSFSLDNYEEVNHIIEKFIEKNKGGGTPSVDLTCDLTKKTEKQNDAQATEQKMDEVDTGSRSMQMNDSLAQKVVPQDETTLGAVHLTPLQEVCNQVEKTHVKNDEEKEDHLLSHMTSQVEEELIKIITNQTRHQPGGIYAECTAEEKDSGQFADIEDHHIDIVAKFEAQKNNQGYELHSNASKMEANQKKQSHGVELDPSDIPNKNNNPLLCVPANMEQETKQVGGTNEKELLMSEQKNSQSEVTPVISPKNQAGKHTEQVEVTHDGDSYTDVQVQIEQEIKEQPEDQSEQQWNELPTEQPSELPSYLPAKLPSGEPSQLHIEELADTPSPALSNMPNDKEGKDDGDEDKGDNQSDNTSESKKTHEGEKQVRNVLCTNLEETNLLRSASYVVDTKQWIKLEKKDIEMLKQSVNINNIEHIPIDDFYTKNIKERGANLFSYSIDSSNMSEFLKIGVDQMAYSSWGAQQEESLTSSNDICKKINFANLENKKNNYVTLFDDGVIPRGGLNEKEKVTELLNLQQSVTSHLDYNKMDSVHQSSHVGGANQTGEKNLSNGFQSGEDSNQKWSQKEELDHGEGQKSNEKGPYASVQMHNSSNTLSSNLYTTEQGEYKNYEEVSKDNSNNADAFVNNGMYGEKSEMGKSNMSDELPPNSFDNTNDNVILTYSSYNDDMQSVPNSHLIVVKEEHFTKESENSTSILNGERNPSSGNTNEPPKCMDDKDTNKEQKDTQNICSNDMCETTSIFKQRKSFFENLKKDKPLSSHPAKMLLSNERNVLKKVTDKTDGDVSRMVSAKSEGDVLNSNSSINQYKKENIPIEESNVNSSTPEGEHNETNTETPLEKFAQLKKAKNISHNFYIINDKLKSSGKEKKDTSAMGISPNEQLTPSNELPGSSTSHLPNQVKENEMEKMEKIENTDEVGKEESMNEMTNTESKQKITQHFVIYDQSDLAEPSSNLDEGTPTMGETHNLGKKKKIEGTIPNTVITVNNYTINSSVGVHIIDGKKTMFTSATQLSKDSFMNLGKAEKIIHDVKTEGSYHDICLHSQVQEVPTFGSSEEPNFQYRKKKFTELKKKTTPMNSNPLNDTPTAEVTNSMLHAFADINSDDTKGVLPSEHMQSELVSSQVMNSEACPYSADLLPSADNSFLVGSTEMDNFKDDFFNMNSCDSSVMYRDFMDAMNPGGQPEVEQAEEAEVEEVEIEEVQLEDVDMEYLEVDEVPELVEVLSEPMEAASKSEEAPHEQAGNNLPHETLHSAEEDANLESENIHLLDDLPTQKTHLKMEKTNTMGNANPSCDVSSGVHTDKHEAGDTNDTIDHLKEDQSPDTATDMKENYTKEMCTKNGAEEQPFSDDKAEGEEKPNEELSAEPTLQEELTAKDNFEGDETQPSYPHEEDTPLGDAAIYECNEIPPIEEKKEDITSSPTEQAIDNLENVIEPPMVEASTGGGEPKEEVPPHEETSGDGIVGHNNDMHASGKVKPGMSESRASSNVNHERAKNYKNRKNNKWRHKRR</sequence>
<protein>
    <submittedName>
        <fullName evidence="3">Uncharacterized protein</fullName>
    </submittedName>
</protein>
<evidence type="ECO:0000256" key="2">
    <source>
        <dbReference type="SAM" id="Phobius"/>
    </source>
</evidence>
<feature type="compositionally biased region" description="Basic and acidic residues" evidence="1">
    <location>
        <begin position="1757"/>
        <end position="1769"/>
    </location>
</feature>
<dbReference type="OMA" id="IHENNCK"/>
<feature type="region of interest" description="Disordered" evidence="1">
    <location>
        <begin position="1694"/>
        <end position="1917"/>
    </location>
</feature>
<feature type="region of interest" description="Disordered" evidence="1">
    <location>
        <begin position="1276"/>
        <end position="1315"/>
    </location>
</feature>
<dbReference type="GeneID" id="24266279"/>
<feature type="compositionally biased region" description="Polar residues" evidence="1">
    <location>
        <begin position="948"/>
        <end position="978"/>
    </location>
</feature>
<feature type="compositionally biased region" description="Polar residues" evidence="1">
    <location>
        <begin position="702"/>
        <end position="715"/>
    </location>
</feature>
<feature type="transmembrane region" description="Helical" evidence="2">
    <location>
        <begin position="50"/>
        <end position="67"/>
    </location>
</feature>
<organism evidence="3 4">
    <name type="scientific">Plasmodium fragile</name>
    <dbReference type="NCBI Taxonomy" id="5857"/>
    <lineage>
        <taxon>Eukaryota</taxon>
        <taxon>Sar</taxon>
        <taxon>Alveolata</taxon>
        <taxon>Apicomplexa</taxon>
        <taxon>Aconoidasida</taxon>
        <taxon>Haemosporida</taxon>
        <taxon>Plasmodiidae</taxon>
        <taxon>Plasmodium</taxon>
        <taxon>Plasmodium (Plasmodium)</taxon>
    </lineage>
</organism>
<dbReference type="OrthoDB" id="384755at2759"/>
<feature type="compositionally biased region" description="Basic residues" evidence="1">
    <location>
        <begin position="244"/>
        <end position="256"/>
    </location>
</feature>
<evidence type="ECO:0000313" key="3">
    <source>
        <dbReference type="EMBL" id="KJP89303.1"/>
    </source>
</evidence>
<feature type="compositionally biased region" description="Basic and acidic residues" evidence="1">
    <location>
        <begin position="333"/>
        <end position="344"/>
    </location>
</feature>
<keyword evidence="2" id="KW-0472">Membrane</keyword>
<accession>A0A0D9QQU9</accession>
<feature type="region of interest" description="Disordered" evidence="1">
    <location>
        <begin position="695"/>
        <end position="727"/>
    </location>
</feature>
<feature type="compositionally biased region" description="Basic and acidic residues" evidence="1">
    <location>
        <begin position="771"/>
        <end position="781"/>
    </location>
</feature>
<feature type="compositionally biased region" description="Polar residues" evidence="1">
    <location>
        <begin position="1694"/>
        <end position="1708"/>
    </location>
</feature>
<feature type="region of interest" description="Disordered" evidence="1">
    <location>
        <begin position="739"/>
        <end position="781"/>
    </location>
</feature>
<keyword evidence="2" id="KW-0812">Transmembrane</keyword>
<feature type="compositionally biased region" description="Basic and acidic residues" evidence="1">
    <location>
        <begin position="979"/>
        <end position="994"/>
    </location>
</feature>
<feature type="region of interest" description="Disordered" evidence="1">
    <location>
        <begin position="1225"/>
        <end position="1247"/>
    </location>
</feature>
<feature type="region of interest" description="Disordered" evidence="1">
    <location>
        <begin position="282"/>
        <end position="408"/>
    </location>
</feature>
<reference evidence="3 4" key="1">
    <citation type="submission" date="2014-03" db="EMBL/GenBank/DDBJ databases">
        <title>The Genome Sequence of Plasmodium fragile nilgiri.</title>
        <authorList>
            <consortium name="The Broad Institute Genomics Platform"/>
            <consortium name="The Broad Institute Genome Sequencing Center for Infectious Disease"/>
            <person name="Neafsey D."/>
            <person name="Duraisingh M."/>
            <person name="Young S.K."/>
            <person name="Zeng Q."/>
            <person name="Gargeya S."/>
            <person name="Abouelleil A."/>
            <person name="Alvarado L."/>
            <person name="Chapman S.B."/>
            <person name="Gainer-Dewar J."/>
            <person name="Goldberg J."/>
            <person name="Griggs A."/>
            <person name="Gujja S."/>
            <person name="Hansen M."/>
            <person name="Howarth C."/>
            <person name="Imamovic A."/>
            <person name="Larimer J."/>
            <person name="Pearson M."/>
            <person name="Poon T.W."/>
            <person name="Priest M."/>
            <person name="Roberts A."/>
            <person name="Saif S."/>
            <person name="Shea T."/>
            <person name="Sykes S."/>
            <person name="Wortman J."/>
            <person name="Nusbaum C."/>
            <person name="Birren B."/>
        </authorList>
    </citation>
    <scope>NUCLEOTIDE SEQUENCE [LARGE SCALE GENOMIC DNA]</scope>
    <source>
        <strain evidence="4">nilgiri</strain>
    </source>
</reference>
<evidence type="ECO:0000313" key="4">
    <source>
        <dbReference type="Proteomes" id="UP000054561"/>
    </source>
</evidence>
<evidence type="ECO:0000256" key="1">
    <source>
        <dbReference type="SAM" id="MobiDB-lite"/>
    </source>
</evidence>
<name>A0A0D9QQU9_PLAFR</name>
<keyword evidence="4" id="KW-1185">Reference proteome</keyword>
<feature type="compositionally biased region" description="Basic and acidic residues" evidence="1">
    <location>
        <begin position="668"/>
        <end position="680"/>
    </location>
</feature>
<feature type="compositionally biased region" description="Polar residues" evidence="1">
    <location>
        <begin position="382"/>
        <end position="396"/>
    </location>
</feature>
<dbReference type="RefSeq" id="XP_012334030.1">
    <property type="nucleotide sequence ID" value="XM_012478607.1"/>
</dbReference>
<proteinExistence type="predicted"/>
<dbReference type="VEuPathDB" id="PlasmoDB:AK88_00965"/>
<feature type="compositionally biased region" description="Basic and acidic residues" evidence="1">
    <location>
        <begin position="1126"/>
        <end position="1139"/>
    </location>
</feature>